<evidence type="ECO:0000256" key="1">
    <source>
        <dbReference type="SAM" id="Coils"/>
    </source>
</evidence>
<feature type="region of interest" description="Disordered" evidence="2">
    <location>
        <begin position="573"/>
        <end position="734"/>
    </location>
</feature>
<feature type="compositionally biased region" description="Acidic residues" evidence="2">
    <location>
        <begin position="629"/>
        <end position="638"/>
    </location>
</feature>
<feature type="compositionally biased region" description="Low complexity" evidence="2">
    <location>
        <begin position="593"/>
        <end position="612"/>
    </location>
</feature>
<dbReference type="OrthoDB" id="3554924at2759"/>
<feature type="coiled-coil region" evidence="1">
    <location>
        <begin position="325"/>
        <end position="394"/>
    </location>
</feature>
<reference evidence="4" key="1">
    <citation type="journal article" date="2011" name="PLoS Genet.">
        <title>Genomic analysis of the necrotrophic fungal pathogens Sclerotinia sclerotiorum and Botrytis cinerea.</title>
        <authorList>
            <person name="Amselem J."/>
            <person name="Cuomo C.A."/>
            <person name="van Kan J.A."/>
            <person name="Viaud M."/>
            <person name="Benito E.P."/>
            <person name="Couloux A."/>
            <person name="Coutinho P.M."/>
            <person name="de Vries R.P."/>
            <person name="Dyer P.S."/>
            <person name="Fillinger S."/>
            <person name="Fournier E."/>
            <person name="Gout L."/>
            <person name="Hahn M."/>
            <person name="Kohn L."/>
            <person name="Lapalu N."/>
            <person name="Plummer K.M."/>
            <person name="Pradier J.M."/>
            <person name="Quevillon E."/>
            <person name="Sharon A."/>
            <person name="Simon A."/>
            <person name="ten Have A."/>
            <person name="Tudzynski B."/>
            <person name="Tudzynski P."/>
            <person name="Wincker P."/>
            <person name="Andrew M."/>
            <person name="Anthouard V."/>
            <person name="Beever R.E."/>
            <person name="Beffa R."/>
            <person name="Benoit I."/>
            <person name="Bouzid O."/>
            <person name="Brault B."/>
            <person name="Chen Z."/>
            <person name="Choquer M."/>
            <person name="Collemare J."/>
            <person name="Cotton P."/>
            <person name="Danchin E.G."/>
            <person name="Da Silva C."/>
            <person name="Gautier A."/>
            <person name="Giraud C."/>
            <person name="Giraud T."/>
            <person name="Gonzalez C."/>
            <person name="Grossetete S."/>
            <person name="Guldener U."/>
            <person name="Henrissat B."/>
            <person name="Howlett B.J."/>
            <person name="Kodira C."/>
            <person name="Kretschmer M."/>
            <person name="Lappartient A."/>
            <person name="Leroch M."/>
            <person name="Levis C."/>
            <person name="Mauceli E."/>
            <person name="Neuveglise C."/>
            <person name="Oeser B."/>
            <person name="Pearson M."/>
            <person name="Poulain J."/>
            <person name="Poussereau N."/>
            <person name="Quesneville H."/>
            <person name="Rascle C."/>
            <person name="Schumacher J."/>
            <person name="Segurens B."/>
            <person name="Sexton A."/>
            <person name="Silva E."/>
            <person name="Sirven C."/>
            <person name="Soanes D.M."/>
            <person name="Talbot N.J."/>
            <person name="Templeton M."/>
            <person name="Yandava C."/>
            <person name="Yarden O."/>
            <person name="Zeng Q."/>
            <person name="Rollins J.A."/>
            <person name="Lebrun M.H."/>
            <person name="Dickman M."/>
        </authorList>
    </citation>
    <scope>NUCLEOTIDE SEQUENCE [LARGE SCALE GENOMIC DNA]</scope>
    <source>
        <strain evidence="4">T4</strain>
    </source>
</reference>
<feature type="compositionally biased region" description="Polar residues" evidence="2">
    <location>
        <begin position="112"/>
        <end position="121"/>
    </location>
</feature>
<evidence type="ECO:0000313" key="4">
    <source>
        <dbReference type="Proteomes" id="UP000008177"/>
    </source>
</evidence>
<feature type="coiled-coil region" evidence="1">
    <location>
        <begin position="259"/>
        <end position="286"/>
    </location>
</feature>
<feature type="compositionally biased region" description="Polar residues" evidence="2">
    <location>
        <begin position="47"/>
        <end position="59"/>
    </location>
</feature>
<keyword evidence="1" id="KW-0175">Coiled coil</keyword>
<feature type="region of interest" description="Disordered" evidence="2">
    <location>
        <begin position="141"/>
        <end position="169"/>
    </location>
</feature>
<feature type="region of interest" description="Disordered" evidence="2">
    <location>
        <begin position="1"/>
        <end position="121"/>
    </location>
</feature>
<dbReference type="InParanoid" id="G2YAQ3"/>
<accession>G2YAQ3</accession>
<feature type="compositionally biased region" description="Low complexity" evidence="2">
    <location>
        <begin position="17"/>
        <end position="28"/>
    </location>
</feature>
<sequence>MPPITRSKSPVKKTSADQDQASSASIISKNVAPVANMRSPGKKAPANSGQLPSGGNNALSDAMVPTLEPLSPSKRKRSAKTISGGEGVGEQPSEPMKRARVERSDSRRFNPASGQSDLATTTYYPQVERVVLGLEDTPVFGTAGGAPKEELDAGSSTSTPSPKPVESTAAAPVLVGEENGVTAKAPISAVTVTAGQADNESVVDQLTPHSAADLTGPLAATEAEVHLPAAPQDFSSSDLEVAKEELDPPKIGTTNTCRCDEIAIKFAEMKERIKAIEKQEAASRAENDKIRESMKGLLESNHKLRLERNNFIQLAEEHPRISQEVQRLTKLVRFLKDDNKQLNKRNDELVDSVNKHQINFNQIRTVAQKFKAEVQKLEDVVEGYRIAVNVLNKKVPEETQDQEDLELTRELLKIETAKNKLLSDSFQSMGRSFAAGGVVPGIETSDSAQGGVSHGNHGHEKRDQEGRSRRYRTPSPCSKGNNNYDVNDVNSDDDSSDSLPQLGAPEDVFTGTQQSGSASALVGFRGSYRWECSHDRGYNGDRCNHCGVHVLTNEDPEFVRERSVAPAASIDDLYGASDHGEERKPASPSYEPAEAVTNEAEAVTNEAEAVTNSQDESQPENSRYLSEKQDDEDDDERDESQYIGPTTLSGNEDYEDEEDDDQRDISGNNGIPDLPDYEDSEDDNQRDISGNNGIPDLPDYEDSEDDNQQDHQEFPYPAEAVEETFSAPPNVSSYFKPAHPGWGSPSVLLTQAAVTAPAPSTPSSVSEGAPVAPSLPTVITRSGAAVQFGAATTFGVRSSIGSSFRFGSTNSFGVPALLANSPSFVVSPEENDAEGNEPAGREK</sequence>
<feature type="compositionally biased region" description="Acidic residues" evidence="2">
    <location>
        <begin position="698"/>
        <end position="707"/>
    </location>
</feature>
<feature type="compositionally biased region" description="Acidic residues" evidence="2">
    <location>
        <begin position="652"/>
        <end position="662"/>
    </location>
</feature>
<feature type="compositionally biased region" description="Polar residues" evidence="2">
    <location>
        <begin position="613"/>
        <end position="624"/>
    </location>
</feature>
<protein>
    <submittedName>
        <fullName evidence="3">Uncharacterized protein</fullName>
    </submittedName>
</protein>
<feature type="region of interest" description="Disordered" evidence="2">
    <location>
        <begin position="440"/>
        <end position="515"/>
    </location>
</feature>
<evidence type="ECO:0000313" key="3">
    <source>
        <dbReference type="EMBL" id="CCD34294.1"/>
    </source>
</evidence>
<feature type="compositionally biased region" description="Basic and acidic residues" evidence="2">
    <location>
        <begin position="457"/>
        <end position="468"/>
    </location>
</feature>
<gene>
    <name evidence="3" type="ORF">BofuT4_P026780.1</name>
</gene>
<dbReference type="AlphaFoldDB" id="G2YAQ3"/>
<dbReference type="HOGENOM" id="CLU_337697_0_0_1"/>
<organism evidence="3 4">
    <name type="scientific">Botryotinia fuckeliana (strain T4)</name>
    <name type="common">Noble rot fungus</name>
    <name type="synonym">Botrytis cinerea</name>
    <dbReference type="NCBI Taxonomy" id="999810"/>
    <lineage>
        <taxon>Eukaryota</taxon>
        <taxon>Fungi</taxon>
        <taxon>Dikarya</taxon>
        <taxon>Ascomycota</taxon>
        <taxon>Pezizomycotina</taxon>
        <taxon>Leotiomycetes</taxon>
        <taxon>Helotiales</taxon>
        <taxon>Sclerotiniaceae</taxon>
        <taxon>Botrytis</taxon>
    </lineage>
</organism>
<evidence type="ECO:0000256" key="2">
    <source>
        <dbReference type="SAM" id="MobiDB-lite"/>
    </source>
</evidence>
<proteinExistence type="predicted"/>
<name>G2YAQ3_BOTF4</name>
<feature type="compositionally biased region" description="Acidic residues" evidence="2">
    <location>
        <begin position="675"/>
        <end position="684"/>
    </location>
</feature>
<feature type="compositionally biased region" description="Basic and acidic residues" evidence="2">
    <location>
        <begin position="95"/>
        <end position="108"/>
    </location>
</feature>
<feature type="region of interest" description="Disordered" evidence="2">
    <location>
        <begin position="823"/>
        <end position="843"/>
    </location>
</feature>
<dbReference type="Proteomes" id="UP000008177">
    <property type="component" value="Unplaced contigs"/>
</dbReference>
<dbReference type="EMBL" id="FQ790307">
    <property type="protein sequence ID" value="CCD34294.1"/>
    <property type="molecule type" value="Genomic_DNA"/>
</dbReference>